<dbReference type="InterPro" id="IPR013783">
    <property type="entry name" value="Ig-like_fold"/>
</dbReference>
<keyword evidence="3" id="KW-1185">Reference proteome</keyword>
<reference evidence="2 3" key="1">
    <citation type="submission" date="2016-12" db="EMBL/GenBank/DDBJ databases">
        <authorList>
            <person name="Song W.-J."/>
            <person name="Kurnit D.M."/>
        </authorList>
    </citation>
    <scope>NUCLEOTIDE SEQUENCE [LARGE SCALE GENOMIC DNA]</scope>
    <source>
        <strain evidence="2 3">IMCC3135</strain>
    </source>
</reference>
<evidence type="ECO:0000313" key="3">
    <source>
        <dbReference type="Proteomes" id="UP000250079"/>
    </source>
</evidence>
<evidence type="ECO:0000256" key="1">
    <source>
        <dbReference type="SAM" id="SignalP"/>
    </source>
</evidence>
<dbReference type="InterPro" id="IPR019734">
    <property type="entry name" value="TPR_rpt"/>
</dbReference>
<dbReference type="KEGG" id="gai:IMCC3135_21730"/>
<evidence type="ECO:0008006" key="4">
    <source>
        <dbReference type="Google" id="ProtNLM"/>
    </source>
</evidence>
<dbReference type="Proteomes" id="UP000250079">
    <property type="component" value="Chromosome"/>
</dbReference>
<feature type="signal peptide" evidence="1">
    <location>
        <begin position="1"/>
        <end position="33"/>
    </location>
</feature>
<accession>A0A2Z2NSE7</accession>
<dbReference type="Pfam" id="PF13174">
    <property type="entry name" value="TPR_6"/>
    <property type="match status" value="1"/>
</dbReference>
<gene>
    <name evidence="2" type="ORF">IMCC3135_21730</name>
</gene>
<proteinExistence type="predicted"/>
<dbReference type="PROSITE" id="PS51257">
    <property type="entry name" value="PROKAR_LIPOPROTEIN"/>
    <property type="match status" value="1"/>
</dbReference>
<protein>
    <recommendedName>
        <fullName evidence="4">Abnormal spindle-like microcephaly-associated protein ASH domain-containing protein</fullName>
    </recommendedName>
</protein>
<feature type="chain" id="PRO_5016465243" description="Abnormal spindle-like microcephaly-associated protein ASH domain-containing protein" evidence="1">
    <location>
        <begin position="34"/>
        <end position="347"/>
    </location>
</feature>
<name>A0A2Z2NSE7_9GAMM</name>
<organism evidence="2 3">
    <name type="scientific">Granulosicoccus antarcticus IMCC3135</name>
    <dbReference type="NCBI Taxonomy" id="1192854"/>
    <lineage>
        <taxon>Bacteria</taxon>
        <taxon>Pseudomonadati</taxon>
        <taxon>Pseudomonadota</taxon>
        <taxon>Gammaproteobacteria</taxon>
        <taxon>Chromatiales</taxon>
        <taxon>Granulosicoccaceae</taxon>
        <taxon>Granulosicoccus</taxon>
    </lineage>
</organism>
<keyword evidence="1" id="KW-0732">Signal</keyword>
<sequence>MRLEIMNPSPCYHFALRPLVAATLIALALQACSGGSDSGSTATKEPGVNGTYLYISTPDFYFGTNDVGTSATQNIQIANRGADIYPLTSITISGDNAEEFSTDLFEDIVLNPAEAITVGITFQPITDGRKFANFVVDYETIQQVAESVNINEQNYYEAKDLENSGNYSAAAQSYSDYIEGEPVTINKAKATIKLPVITESEIYGDGDDFDLYLSALDMRDEGDLEGASMQLDVVHTLFPDGYLADDALYLQGYIQLMDEKDYSGALRTMQQLRKEYPDSTYYDTALYSEAIAQQQIGNDSVAREIFLDLRYRHTGIDTLGITMAKDNLVSRLWFDRANSALDSMGTA</sequence>
<dbReference type="EMBL" id="CP018632">
    <property type="protein sequence ID" value="ASJ74422.1"/>
    <property type="molecule type" value="Genomic_DNA"/>
</dbReference>
<dbReference type="Gene3D" id="1.25.40.10">
    <property type="entry name" value="Tetratricopeptide repeat domain"/>
    <property type="match status" value="1"/>
</dbReference>
<dbReference type="Gene3D" id="2.60.40.10">
    <property type="entry name" value="Immunoglobulins"/>
    <property type="match status" value="1"/>
</dbReference>
<dbReference type="InterPro" id="IPR011990">
    <property type="entry name" value="TPR-like_helical_dom_sf"/>
</dbReference>
<dbReference type="AlphaFoldDB" id="A0A2Z2NSE7"/>
<evidence type="ECO:0000313" key="2">
    <source>
        <dbReference type="EMBL" id="ASJ74422.1"/>
    </source>
</evidence>